<dbReference type="EMBL" id="WHUW01000074">
    <property type="protein sequence ID" value="KAF8428439.1"/>
    <property type="molecule type" value="Genomic_DNA"/>
</dbReference>
<evidence type="ECO:0000313" key="1">
    <source>
        <dbReference type="EMBL" id="KAF8428439.1"/>
    </source>
</evidence>
<comment type="caution">
    <text evidence="1">The sequence shown here is derived from an EMBL/GenBank/DDBJ whole genome shotgun (WGS) entry which is preliminary data.</text>
</comment>
<keyword evidence="2" id="KW-1185">Reference proteome</keyword>
<organism evidence="1 2">
    <name type="scientific">Boletus edulis BED1</name>
    <dbReference type="NCBI Taxonomy" id="1328754"/>
    <lineage>
        <taxon>Eukaryota</taxon>
        <taxon>Fungi</taxon>
        <taxon>Dikarya</taxon>
        <taxon>Basidiomycota</taxon>
        <taxon>Agaricomycotina</taxon>
        <taxon>Agaricomycetes</taxon>
        <taxon>Agaricomycetidae</taxon>
        <taxon>Boletales</taxon>
        <taxon>Boletineae</taxon>
        <taxon>Boletaceae</taxon>
        <taxon>Boletoideae</taxon>
        <taxon>Boletus</taxon>
    </lineage>
</organism>
<dbReference type="Proteomes" id="UP001194468">
    <property type="component" value="Unassembled WGS sequence"/>
</dbReference>
<sequence length="331" mass="37658">MCLPDCLPLPYRSDSTNHRRAIAVADTASRPASNYYDKFPTPLFDRKGLKGSHMMERAYIFISEMKKSSKTGTDIHVWLAYIQVPAAEFPVPRGITSFYMIVGFASRVRTYLCPNNTRQGWVLRNHIQFSLVDHRSVKQERSGRVFGTIVRLAGGCLERTTMDLSQTNPSKWLYNAKVRLHLFSQKPPFQRIPYYRTMRDLADGRYYILPATPSGPPALPIGGLTDKSPSPVVVGGGTVLNYTLTLEQFGPRFTEISGSDIVVDLAPSRQEWTIHERNDGTYTIELPSIIWPSRAWAVRNTKANTEVKIVAFEFPEHIMRWKFNPLIEETN</sequence>
<evidence type="ECO:0000313" key="2">
    <source>
        <dbReference type="Proteomes" id="UP001194468"/>
    </source>
</evidence>
<reference evidence="1" key="2">
    <citation type="journal article" date="2020" name="Nat. Commun.">
        <title>Large-scale genome sequencing of mycorrhizal fungi provides insights into the early evolution of symbiotic traits.</title>
        <authorList>
            <person name="Miyauchi S."/>
            <person name="Kiss E."/>
            <person name="Kuo A."/>
            <person name="Drula E."/>
            <person name="Kohler A."/>
            <person name="Sanchez-Garcia M."/>
            <person name="Morin E."/>
            <person name="Andreopoulos B."/>
            <person name="Barry K.W."/>
            <person name="Bonito G."/>
            <person name="Buee M."/>
            <person name="Carver A."/>
            <person name="Chen C."/>
            <person name="Cichocki N."/>
            <person name="Clum A."/>
            <person name="Culley D."/>
            <person name="Crous P.W."/>
            <person name="Fauchery L."/>
            <person name="Girlanda M."/>
            <person name="Hayes R.D."/>
            <person name="Keri Z."/>
            <person name="LaButti K."/>
            <person name="Lipzen A."/>
            <person name="Lombard V."/>
            <person name="Magnuson J."/>
            <person name="Maillard F."/>
            <person name="Murat C."/>
            <person name="Nolan M."/>
            <person name="Ohm R.A."/>
            <person name="Pangilinan J."/>
            <person name="Pereira M.F."/>
            <person name="Perotto S."/>
            <person name="Peter M."/>
            <person name="Pfister S."/>
            <person name="Riley R."/>
            <person name="Sitrit Y."/>
            <person name="Stielow J.B."/>
            <person name="Szollosi G."/>
            <person name="Zifcakova L."/>
            <person name="Stursova M."/>
            <person name="Spatafora J.W."/>
            <person name="Tedersoo L."/>
            <person name="Vaario L.M."/>
            <person name="Yamada A."/>
            <person name="Yan M."/>
            <person name="Wang P."/>
            <person name="Xu J."/>
            <person name="Bruns T."/>
            <person name="Baldrian P."/>
            <person name="Vilgalys R."/>
            <person name="Dunand C."/>
            <person name="Henrissat B."/>
            <person name="Grigoriev I.V."/>
            <person name="Hibbett D."/>
            <person name="Nagy L.G."/>
            <person name="Martin F.M."/>
        </authorList>
    </citation>
    <scope>NUCLEOTIDE SEQUENCE</scope>
    <source>
        <strain evidence="1">BED1</strain>
    </source>
</reference>
<protein>
    <submittedName>
        <fullName evidence="1">Uncharacterized protein</fullName>
    </submittedName>
</protein>
<gene>
    <name evidence="1" type="ORF">L210DRAFT_3634322</name>
</gene>
<reference evidence="1" key="1">
    <citation type="submission" date="2019-10" db="EMBL/GenBank/DDBJ databases">
        <authorList>
            <consortium name="DOE Joint Genome Institute"/>
            <person name="Kuo A."/>
            <person name="Miyauchi S."/>
            <person name="Kiss E."/>
            <person name="Drula E."/>
            <person name="Kohler A."/>
            <person name="Sanchez-Garcia M."/>
            <person name="Andreopoulos B."/>
            <person name="Barry K.W."/>
            <person name="Bonito G."/>
            <person name="Buee M."/>
            <person name="Carver A."/>
            <person name="Chen C."/>
            <person name="Cichocki N."/>
            <person name="Clum A."/>
            <person name="Culley D."/>
            <person name="Crous P.W."/>
            <person name="Fauchery L."/>
            <person name="Girlanda M."/>
            <person name="Hayes R."/>
            <person name="Keri Z."/>
            <person name="LaButti K."/>
            <person name="Lipzen A."/>
            <person name="Lombard V."/>
            <person name="Magnuson J."/>
            <person name="Maillard F."/>
            <person name="Morin E."/>
            <person name="Murat C."/>
            <person name="Nolan M."/>
            <person name="Ohm R."/>
            <person name="Pangilinan J."/>
            <person name="Pereira M."/>
            <person name="Perotto S."/>
            <person name="Peter M."/>
            <person name="Riley R."/>
            <person name="Sitrit Y."/>
            <person name="Stielow B."/>
            <person name="Szollosi G."/>
            <person name="Zifcakova L."/>
            <person name="Stursova M."/>
            <person name="Spatafora J.W."/>
            <person name="Tedersoo L."/>
            <person name="Vaario L.-M."/>
            <person name="Yamada A."/>
            <person name="Yan M."/>
            <person name="Wang P."/>
            <person name="Xu J."/>
            <person name="Bruns T."/>
            <person name="Baldrian P."/>
            <person name="Vilgalys R."/>
            <person name="Henrissat B."/>
            <person name="Grigoriev I.V."/>
            <person name="Hibbett D."/>
            <person name="Nagy L.G."/>
            <person name="Martin F.M."/>
        </authorList>
    </citation>
    <scope>NUCLEOTIDE SEQUENCE</scope>
    <source>
        <strain evidence="1">BED1</strain>
    </source>
</reference>
<accession>A0AAD4BH16</accession>
<dbReference type="AlphaFoldDB" id="A0AAD4BH16"/>
<name>A0AAD4BH16_BOLED</name>
<proteinExistence type="predicted"/>